<dbReference type="Pfam" id="PF11188">
    <property type="entry name" value="DUF2975"/>
    <property type="match status" value="1"/>
</dbReference>
<feature type="transmembrane region" description="Helical" evidence="1">
    <location>
        <begin position="16"/>
        <end position="38"/>
    </location>
</feature>
<feature type="transmembrane region" description="Helical" evidence="1">
    <location>
        <begin position="109"/>
        <end position="131"/>
    </location>
</feature>
<evidence type="ECO:0000313" key="2">
    <source>
        <dbReference type="EMBL" id="QWG11050.1"/>
    </source>
</evidence>
<proteinExistence type="predicted"/>
<sequence>MTAFAHSDRLRRFSNAMVIVTTLGIVLIAVAMCLVFLVPEWTRNLLLARLGAAGRDLALTPGRLAAGAAISAIPVGVMLFGLWQVRALFADFAAGRVFTLSSARRLRDFAACVLAQAILGPISSTALLLAFTLSNPPGSRQLGISLSVNDYLALIVGGVLLAVAWVMVEATRIADEHASFV</sequence>
<dbReference type="InterPro" id="IPR021354">
    <property type="entry name" value="DUF2975"/>
</dbReference>
<dbReference type="EMBL" id="CP076134">
    <property type="protein sequence ID" value="QWG11050.1"/>
    <property type="molecule type" value="Genomic_DNA"/>
</dbReference>
<reference evidence="2" key="1">
    <citation type="submission" date="2021-06" db="EMBL/GenBank/DDBJ databases">
        <title>Bradyrhizobium sp. S2-20-1 Genome sequencing.</title>
        <authorList>
            <person name="Jin L."/>
        </authorList>
    </citation>
    <scope>NUCLEOTIDE SEQUENCE</scope>
    <source>
        <strain evidence="2">S2-20-1</strain>
    </source>
</reference>
<accession>A0A975NA61</accession>
<evidence type="ECO:0000256" key="1">
    <source>
        <dbReference type="SAM" id="Phobius"/>
    </source>
</evidence>
<evidence type="ECO:0000313" key="3">
    <source>
        <dbReference type="Proteomes" id="UP000680839"/>
    </source>
</evidence>
<name>A0A975NA61_9BRAD</name>
<keyword evidence="1" id="KW-0472">Membrane</keyword>
<gene>
    <name evidence="2" type="ORF">KMZ29_14815</name>
</gene>
<protein>
    <submittedName>
        <fullName evidence="2">DUF2975 domain-containing protein</fullName>
    </submittedName>
</protein>
<keyword evidence="1" id="KW-1133">Transmembrane helix</keyword>
<feature type="transmembrane region" description="Helical" evidence="1">
    <location>
        <begin position="64"/>
        <end position="89"/>
    </location>
</feature>
<dbReference type="Proteomes" id="UP000680839">
    <property type="component" value="Chromosome"/>
</dbReference>
<dbReference type="RefSeq" id="WP_215619961.1">
    <property type="nucleotide sequence ID" value="NZ_CP076134.1"/>
</dbReference>
<feature type="transmembrane region" description="Helical" evidence="1">
    <location>
        <begin position="151"/>
        <end position="168"/>
    </location>
</feature>
<dbReference type="AlphaFoldDB" id="A0A975NA61"/>
<organism evidence="2 3">
    <name type="scientific">Bradyrhizobium sediminis</name>
    <dbReference type="NCBI Taxonomy" id="2840469"/>
    <lineage>
        <taxon>Bacteria</taxon>
        <taxon>Pseudomonadati</taxon>
        <taxon>Pseudomonadota</taxon>
        <taxon>Alphaproteobacteria</taxon>
        <taxon>Hyphomicrobiales</taxon>
        <taxon>Nitrobacteraceae</taxon>
        <taxon>Bradyrhizobium</taxon>
    </lineage>
</organism>
<keyword evidence="1" id="KW-0812">Transmembrane</keyword>